<dbReference type="Proteomes" id="UP000253729">
    <property type="component" value="Unassembled WGS sequence"/>
</dbReference>
<dbReference type="GO" id="GO:0016491">
    <property type="term" value="F:oxidoreductase activity"/>
    <property type="evidence" value="ECO:0007669"/>
    <property type="project" value="InterPro"/>
</dbReference>
<proteinExistence type="inferred from homology"/>
<dbReference type="STRING" id="1341132.A0A3F3Q7G6"/>
<sequence length="182" mass="20776">MAFAGISVGRTRGSLKFVKRSEDYQGGALYQYYLPYTPPAGLPPSNFEFVSQEVFIEDIRGKEAEFSIERQGFCLYPFSTQMPYAEYDDTKKIRDILYPEVKEVLQRLTGASMVDILSHVVRGKHAGGRKPSEKVHIDVAESWRANLFESYCRKSDANIAPSQKYEFYKYMIHLHAVLVTPG</sequence>
<name>A0A3F3Q7G6_9EURO</name>
<organism evidence="2 3">
    <name type="scientific">Aspergillus welwitschiae</name>
    <dbReference type="NCBI Taxonomy" id="1341132"/>
    <lineage>
        <taxon>Eukaryota</taxon>
        <taxon>Fungi</taxon>
        <taxon>Dikarya</taxon>
        <taxon>Ascomycota</taxon>
        <taxon>Pezizomycotina</taxon>
        <taxon>Eurotiomycetes</taxon>
        <taxon>Eurotiomycetidae</taxon>
        <taxon>Eurotiales</taxon>
        <taxon>Aspergillaceae</taxon>
        <taxon>Aspergillus</taxon>
        <taxon>Aspergillus subgen. Circumdati</taxon>
    </lineage>
</organism>
<dbReference type="RefSeq" id="XP_026628163.1">
    <property type="nucleotide sequence ID" value="XM_026771161.1"/>
</dbReference>
<evidence type="ECO:0000313" key="3">
    <source>
        <dbReference type="Proteomes" id="UP000253729"/>
    </source>
</evidence>
<dbReference type="PANTHER" id="PTHR34598:SF3">
    <property type="entry name" value="OXIDOREDUCTASE AN1597"/>
    <property type="match status" value="1"/>
</dbReference>
<evidence type="ECO:0000256" key="1">
    <source>
        <dbReference type="ARBA" id="ARBA00023604"/>
    </source>
</evidence>
<dbReference type="GeneID" id="38139517"/>
<evidence type="ECO:0000313" key="2">
    <source>
        <dbReference type="EMBL" id="RDH35141.1"/>
    </source>
</evidence>
<protein>
    <submittedName>
        <fullName evidence="2">Uncharacterized protein</fullName>
    </submittedName>
</protein>
<keyword evidence="3" id="KW-1185">Reference proteome</keyword>
<dbReference type="AlphaFoldDB" id="A0A3F3Q7G6"/>
<comment type="similarity">
    <text evidence="1">Belongs to the asaB hydroxylase/desaturase family.</text>
</comment>
<gene>
    <name evidence="2" type="ORF">BDQ94DRAFT_168814</name>
</gene>
<reference evidence="2 3" key="1">
    <citation type="submission" date="2018-07" db="EMBL/GenBank/DDBJ databases">
        <title>The genomes of Aspergillus section Nigri reveals drivers in fungal speciation.</title>
        <authorList>
            <consortium name="DOE Joint Genome Institute"/>
            <person name="Vesth T.C."/>
            <person name="Nybo J."/>
            <person name="Theobald S."/>
            <person name="Brandl J."/>
            <person name="Frisvad J.C."/>
            <person name="Nielsen K.F."/>
            <person name="Lyhne E.K."/>
            <person name="Kogle M.E."/>
            <person name="Kuo A."/>
            <person name="Riley R."/>
            <person name="Clum A."/>
            <person name="Nolan M."/>
            <person name="Lipzen A."/>
            <person name="Salamov A."/>
            <person name="Henrissat B."/>
            <person name="Wiebenga A."/>
            <person name="De vries R.P."/>
            <person name="Grigoriev I.V."/>
            <person name="Mortensen U.H."/>
            <person name="Andersen M.R."/>
            <person name="Baker S.E."/>
        </authorList>
    </citation>
    <scope>NUCLEOTIDE SEQUENCE [LARGE SCALE GENOMIC DNA]</scope>
    <source>
        <strain evidence="2 3">CBS 139.54b</strain>
    </source>
</reference>
<accession>A0A3F3Q7G6</accession>
<dbReference type="PANTHER" id="PTHR34598">
    <property type="entry name" value="BLL6449 PROTEIN"/>
    <property type="match status" value="1"/>
</dbReference>
<dbReference type="EMBL" id="KZ852041">
    <property type="protein sequence ID" value="RDH35141.1"/>
    <property type="molecule type" value="Genomic_DNA"/>
</dbReference>
<dbReference type="InterPro" id="IPR044053">
    <property type="entry name" value="AsaB-like"/>
</dbReference>